<dbReference type="Pfam" id="PF00069">
    <property type="entry name" value="Pkinase"/>
    <property type="match status" value="1"/>
</dbReference>
<dbReference type="Gene3D" id="1.10.510.10">
    <property type="entry name" value="Transferase(Phosphotransferase) domain 1"/>
    <property type="match status" value="1"/>
</dbReference>
<evidence type="ECO:0000256" key="1">
    <source>
        <dbReference type="ARBA" id="ARBA00012513"/>
    </source>
</evidence>
<keyword evidence="5 9" id="KW-0418">Kinase</keyword>
<dbReference type="RefSeq" id="WP_068133138.1">
    <property type="nucleotide sequence ID" value="NZ_CP042914.1"/>
</dbReference>
<evidence type="ECO:0000256" key="5">
    <source>
        <dbReference type="ARBA" id="ARBA00022777"/>
    </source>
</evidence>
<accession>A0A5B9QPJ8</accession>
<keyword evidence="7" id="KW-0812">Transmembrane</keyword>
<dbReference type="SMART" id="SM00220">
    <property type="entry name" value="S_TKc"/>
    <property type="match status" value="1"/>
</dbReference>
<organism evidence="9 10">
    <name type="scientific">Roseimaritima ulvae</name>
    <dbReference type="NCBI Taxonomy" id="980254"/>
    <lineage>
        <taxon>Bacteria</taxon>
        <taxon>Pseudomonadati</taxon>
        <taxon>Planctomycetota</taxon>
        <taxon>Planctomycetia</taxon>
        <taxon>Pirellulales</taxon>
        <taxon>Pirellulaceae</taxon>
        <taxon>Roseimaritima</taxon>
    </lineage>
</organism>
<dbReference type="Gene3D" id="3.30.200.20">
    <property type="entry name" value="Phosphorylase Kinase, domain 1"/>
    <property type="match status" value="1"/>
</dbReference>
<dbReference type="AlphaFoldDB" id="A0A5B9QPJ8"/>
<dbReference type="KEGG" id="rul:UC8_15960"/>
<dbReference type="PROSITE" id="PS50011">
    <property type="entry name" value="PROTEIN_KINASE_DOM"/>
    <property type="match status" value="1"/>
</dbReference>
<evidence type="ECO:0000256" key="6">
    <source>
        <dbReference type="ARBA" id="ARBA00022840"/>
    </source>
</evidence>
<dbReference type="OrthoDB" id="6111975at2"/>
<gene>
    <name evidence="9" type="primary">pknH_1</name>
    <name evidence="9" type="ORF">UC8_15960</name>
</gene>
<dbReference type="PROSITE" id="PS00108">
    <property type="entry name" value="PROTEIN_KINASE_ST"/>
    <property type="match status" value="1"/>
</dbReference>
<dbReference type="InterPro" id="IPR008271">
    <property type="entry name" value="Ser/Thr_kinase_AS"/>
</dbReference>
<dbReference type="EC" id="2.7.11.1" evidence="1"/>
<keyword evidence="3 9" id="KW-0808">Transferase</keyword>
<dbReference type="PANTHER" id="PTHR43289:SF6">
    <property type="entry name" value="SERINE_THREONINE-PROTEIN KINASE NEKL-3"/>
    <property type="match status" value="1"/>
</dbReference>
<dbReference type="SUPFAM" id="SSF56112">
    <property type="entry name" value="Protein kinase-like (PK-like)"/>
    <property type="match status" value="1"/>
</dbReference>
<dbReference type="PANTHER" id="PTHR43289">
    <property type="entry name" value="MITOGEN-ACTIVATED PROTEIN KINASE KINASE KINASE 20-RELATED"/>
    <property type="match status" value="1"/>
</dbReference>
<dbReference type="CDD" id="cd14014">
    <property type="entry name" value="STKc_PknB_like"/>
    <property type="match status" value="1"/>
</dbReference>
<evidence type="ECO:0000313" key="10">
    <source>
        <dbReference type="Proteomes" id="UP000325286"/>
    </source>
</evidence>
<keyword evidence="7" id="KW-1133">Transmembrane helix</keyword>
<protein>
    <recommendedName>
        <fullName evidence="1">non-specific serine/threonine protein kinase</fullName>
        <ecNumber evidence="1">2.7.11.1</ecNumber>
    </recommendedName>
</protein>
<evidence type="ECO:0000256" key="2">
    <source>
        <dbReference type="ARBA" id="ARBA00022527"/>
    </source>
</evidence>
<feature type="transmembrane region" description="Helical" evidence="7">
    <location>
        <begin position="316"/>
        <end position="338"/>
    </location>
</feature>
<evidence type="ECO:0000256" key="4">
    <source>
        <dbReference type="ARBA" id="ARBA00022741"/>
    </source>
</evidence>
<evidence type="ECO:0000256" key="7">
    <source>
        <dbReference type="SAM" id="Phobius"/>
    </source>
</evidence>
<dbReference type="GO" id="GO:0005524">
    <property type="term" value="F:ATP binding"/>
    <property type="evidence" value="ECO:0007669"/>
    <property type="project" value="UniProtKB-KW"/>
</dbReference>
<feature type="domain" description="Protein kinase" evidence="8">
    <location>
        <begin position="9"/>
        <end position="271"/>
    </location>
</feature>
<dbReference type="EMBL" id="CP042914">
    <property type="protein sequence ID" value="QEG39600.1"/>
    <property type="molecule type" value="Genomic_DNA"/>
</dbReference>
<keyword evidence="7" id="KW-0472">Membrane</keyword>
<dbReference type="FunFam" id="1.10.510.10:FF:000021">
    <property type="entry name" value="Serine/threonine protein kinase"/>
    <property type="match status" value="1"/>
</dbReference>
<dbReference type="InterPro" id="IPR000719">
    <property type="entry name" value="Prot_kinase_dom"/>
</dbReference>
<dbReference type="InterPro" id="IPR011009">
    <property type="entry name" value="Kinase-like_dom_sf"/>
</dbReference>
<name>A0A5B9QPJ8_9BACT</name>
<keyword evidence="4" id="KW-0547">Nucleotide-binding</keyword>
<sequence length="340" mass="36976">MQSAQLDDFQLHSPLGVGTVGTIYAATYLGSPADKHGPLAIKVLHDRCAADPLIRARFKREIELLQRMRHPNIIASFAGGETDGKLFYVMERVDGGSVSDLLKHRGSLSWQVVVSIVRQTASALQCAHNHGVVHRDLKPSNLFLTLDGQVKLGDFGIARDLKNADLSSTGMTVGTHAYMAPEQITGDRSLSGKADLYSLGCCAFEMLTGRPPFVGDNYVQLFEQHLRATPPSVADFVPQCPQALQDIIAQMLAKLPEQRPFNARSVQGAMVEITQDLMLSPGDAAIAGKLTDDDPGRVQLAQCIQDRFGTTARRDVSWKSLVTVFMLVVALVAAAAWLNR</sequence>
<dbReference type="GO" id="GO:0004674">
    <property type="term" value="F:protein serine/threonine kinase activity"/>
    <property type="evidence" value="ECO:0007669"/>
    <property type="project" value="UniProtKB-KW"/>
</dbReference>
<keyword evidence="2" id="KW-0723">Serine/threonine-protein kinase</keyword>
<keyword evidence="6" id="KW-0067">ATP-binding</keyword>
<dbReference type="Proteomes" id="UP000325286">
    <property type="component" value="Chromosome"/>
</dbReference>
<evidence type="ECO:0000313" key="9">
    <source>
        <dbReference type="EMBL" id="QEG39600.1"/>
    </source>
</evidence>
<proteinExistence type="predicted"/>
<keyword evidence="10" id="KW-1185">Reference proteome</keyword>
<evidence type="ECO:0000259" key="8">
    <source>
        <dbReference type="PROSITE" id="PS50011"/>
    </source>
</evidence>
<evidence type="ECO:0000256" key="3">
    <source>
        <dbReference type="ARBA" id="ARBA00022679"/>
    </source>
</evidence>
<reference evidence="9 10" key="1">
    <citation type="submission" date="2019-08" db="EMBL/GenBank/DDBJ databases">
        <title>Deep-cultivation of Planctomycetes and their phenomic and genomic characterization uncovers novel biology.</title>
        <authorList>
            <person name="Wiegand S."/>
            <person name="Jogler M."/>
            <person name="Boedeker C."/>
            <person name="Pinto D."/>
            <person name="Vollmers J."/>
            <person name="Rivas-Marin E."/>
            <person name="Kohn T."/>
            <person name="Peeters S.H."/>
            <person name="Heuer A."/>
            <person name="Rast P."/>
            <person name="Oberbeckmann S."/>
            <person name="Bunk B."/>
            <person name="Jeske O."/>
            <person name="Meyerdierks A."/>
            <person name="Storesund J.E."/>
            <person name="Kallscheuer N."/>
            <person name="Luecker S."/>
            <person name="Lage O.M."/>
            <person name="Pohl T."/>
            <person name="Merkel B.J."/>
            <person name="Hornburger P."/>
            <person name="Mueller R.-W."/>
            <person name="Bruemmer F."/>
            <person name="Labrenz M."/>
            <person name="Spormann A.M."/>
            <person name="Op den Camp H."/>
            <person name="Overmann J."/>
            <person name="Amann R."/>
            <person name="Jetten M.S.M."/>
            <person name="Mascher T."/>
            <person name="Medema M.H."/>
            <person name="Devos D.P."/>
            <person name="Kaster A.-K."/>
            <person name="Ovreas L."/>
            <person name="Rohde M."/>
            <person name="Galperin M.Y."/>
            <person name="Jogler C."/>
        </authorList>
    </citation>
    <scope>NUCLEOTIDE SEQUENCE [LARGE SCALE GENOMIC DNA]</scope>
    <source>
        <strain evidence="9 10">UC8</strain>
    </source>
</reference>